<keyword evidence="4 10" id="KW-0356">Hemostasis</keyword>
<keyword evidence="13" id="KW-1185">Reference proteome</keyword>
<evidence type="ECO:0000256" key="4">
    <source>
        <dbReference type="ARBA" id="ARBA00022696"/>
    </source>
</evidence>
<feature type="signal peptide" evidence="10">
    <location>
        <begin position="1"/>
        <end position="21"/>
    </location>
</feature>
<keyword evidence="2" id="KW-0964">Secreted</keyword>
<feature type="domain" description="BPTI/Kunitz inhibitor" evidence="11">
    <location>
        <begin position="88"/>
        <end position="138"/>
    </location>
</feature>
<evidence type="ECO:0000256" key="6">
    <source>
        <dbReference type="ARBA" id="ARBA00022900"/>
    </source>
</evidence>
<evidence type="ECO:0000256" key="8">
    <source>
        <dbReference type="ARBA" id="ARBA00023157"/>
    </source>
</evidence>
<accession>A0A8C1ETE9</accession>
<evidence type="ECO:0000256" key="3">
    <source>
        <dbReference type="ARBA" id="ARBA00022690"/>
    </source>
</evidence>
<protein>
    <recommendedName>
        <fullName evidence="10">Tissue factor pathway inhibitor</fullName>
    </recommendedName>
</protein>
<keyword evidence="3 10" id="KW-0646">Protease inhibitor</keyword>
<comment type="subcellular location">
    <subcellularLocation>
        <location evidence="1 10">Secreted</location>
    </subcellularLocation>
</comment>
<evidence type="ECO:0000313" key="13">
    <source>
        <dbReference type="Proteomes" id="UP001108240"/>
    </source>
</evidence>
<dbReference type="OMA" id="KKPQTYN"/>
<evidence type="ECO:0000256" key="5">
    <source>
        <dbReference type="ARBA" id="ARBA00022737"/>
    </source>
</evidence>
<keyword evidence="6 10" id="KW-0722">Serine protease inhibitor</keyword>
<dbReference type="SMART" id="SM00131">
    <property type="entry name" value="KU"/>
    <property type="match status" value="3"/>
</dbReference>
<dbReference type="GO" id="GO:0004867">
    <property type="term" value="F:serine-type endopeptidase inhibitor activity"/>
    <property type="evidence" value="ECO:0007669"/>
    <property type="project" value="UniProtKB-UniRule"/>
</dbReference>
<dbReference type="PANTHER" id="PTHR10083:SF374">
    <property type="entry name" value="BPTI_KUNITZ INHIBITOR DOMAIN-CONTAINING PROTEIN"/>
    <property type="match status" value="1"/>
</dbReference>
<organism evidence="12 13">
    <name type="scientific">Cyprinus carpio carpio</name>
    <dbReference type="NCBI Taxonomy" id="630221"/>
    <lineage>
        <taxon>Eukaryota</taxon>
        <taxon>Metazoa</taxon>
        <taxon>Chordata</taxon>
        <taxon>Craniata</taxon>
        <taxon>Vertebrata</taxon>
        <taxon>Euteleostomi</taxon>
        <taxon>Actinopterygii</taxon>
        <taxon>Neopterygii</taxon>
        <taxon>Teleostei</taxon>
        <taxon>Ostariophysi</taxon>
        <taxon>Cypriniformes</taxon>
        <taxon>Cyprinidae</taxon>
        <taxon>Cyprininae</taxon>
        <taxon>Cyprinus</taxon>
    </lineage>
</organism>
<sequence>MSCDLLGGLLLIAAVLQSAVGQQTKEDCLLQVKAGTCNDDIQRYYYNTLTQKCEEFSYSGCGGNANNFKSILECKKTCFRIPKIPQICRFQMQEGPCRGLNKQYFFNMTSMQCEPFNYGGCQGNDNKFPSFQQCMEYCRPPKPIPVTCNDILDKGNCLASIPRYYYNSSTKTCEEFIYTGCGGSTNNFNSKQSCIDVCGRKSWSTKYVRVSKEYLKRVNAQPPRQKSTK</sequence>
<dbReference type="PIRSF" id="PIRSF001620">
    <property type="entry name" value="TFPI"/>
    <property type="match status" value="1"/>
</dbReference>
<keyword evidence="9" id="KW-0325">Glycoprotein</keyword>
<keyword evidence="8" id="KW-1015">Disulfide bond</keyword>
<feature type="domain" description="BPTI/Kunitz inhibitor" evidence="11">
    <location>
        <begin position="28"/>
        <end position="78"/>
    </location>
</feature>
<dbReference type="Gene3D" id="4.10.410.10">
    <property type="entry name" value="Pancreatic trypsin inhibitor Kunitz domain"/>
    <property type="match status" value="3"/>
</dbReference>
<dbReference type="PANTHER" id="PTHR10083">
    <property type="entry name" value="KUNITZ-TYPE PROTEASE INHIBITOR-RELATED"/>
    <property type="match status" value="1"/>
</dbReference>
<evidence type="ECO:0000256" key="9">
    <source>
        <dbReference type="ARBA" id="ARBA00023180"/>
    </source>
</evidence>
<feature type="chain" id="PRO_5039967163" description="Tissue factor pathway inhibitor" evidence="10">
    <location>
        <begin position="22"/>
        <end position="229"/>
    </location>
</feature>
<dbReference type="InterPro" id="IPR002223">
    <property type="entry name" value="Kunitz_BPTI"/>
</dbReference>
<reference evidence="12" key="1">
    <citation type="submission" date="2025-08" db="UniProtKB">
        <authorList>
            <consortium name="Ensembl"/>
        </authorList>
    </citation>
    <scope>IDENTIFICATION</scope>
</reference>
<feature type="domain" description="BPTI/Kunitz inhibitor" evidence="11">
    <location>
        <begin position="148"/>
        <end position="198"/>
    </location>
</feature>
<dbReference type="GeneTree" id="ENSGT00940000159917"/>
<proteinExistence type="predicted"/>
<keyword evidence="7 10" id="KW-0094">Blood coagulation</keyword>
<dbReference type="InterPro" id="IPR036880">
    <property type="entry name" value="Kunitz_BPTI_sf"/>
</dbReference>
<dbReference type="GO" id="GO:0007596">
    <property type="term" value="P:blood coagulation"/>
    <property type="evidence" value="ECO:0007669"/>
    <property type="project" value="UniProtKB-UniRule"/>
</dbReference>
<dbReference type="PRINTS" id="PR00759">
    <property type="entry name" value="BASICPTASE"/>
</dbReference>
<dbReference type="AlphaFoldDB" id="A0A8C1ETE9"/>
<dbReference type="CDD" id="cd00109">
    <property type="entry name" value="Kunitz-type"/>
    <property type="match status" value="1"/>
</dbReference>
<dbReference type="Proteomes" id="UP001108240">
    <property type="component" value="Unplaced"/>
</dbReference>
<dbReference type="InterPro" id="IPR050098">
    <property type="entry name" value="TFPI/VKTCI-like"/>
</dbReference>
<dbReference type="GO" id="GO:0005615">
    <property type="term" value="C:extracellular space"/>
    <property type="evidence" value="ECO:0007669"/>
    <property type="project" value="TreeGrafter"/>
</dbReference>
<evidence type="ECO:0000256" key="7">
    <source>
        <dbReference type="ARBA" id="ARBA00023084"/>
    </source>
</evidence>
<dbReference type="FunFam" id="4.10.410.10:FF:000011">
    <property type="entry name" value="Tissue factor pathway inhibitor"/>
    <property type="match status" value="2"/>
</dbReference>
<evidence type="ECO:0000256" key="10">
    <source>
        <dbReference type="PIRNR" id="PIRNR001620"/>
    </source>
</evidence>
<dbReference type="PROSITE" id="PS00280">
    <property type="entry name" value="BPTI_KUNITZ_1"/>
    <property type="match status" value="2"/>
</dbReference>
<dbReference type="Ensembl" id="ENSCCRT00000088985.2">
    <property type="protein sequence ID" value="ENSCCRP00000082004.2"/>
    <property type="gene ID" value="ENSCCRG00000044569.2"/>
</dbReference>
<evidence type="ECO:0000256" key="1">
    <source>
        <dbReference type="ARBA" id="ARBA00004613"/>
    </source>
</evidence>
<evidence type="ECO:0000313" key="12">
    <source>
        <dbReference type="Ensembl" id="ENSCCRP00000082004.2"/>
    </source>
</evidence>
<evidence type="ECO:0000259" key="11">
    <source>
        <dbReference type="PROSITE" id="PS50279"/>
    </source>
</evidence>
<name>A0A8C1ETE9_CYPCA</name>
<keyword evidence="5" id="KW-0677">Repeat</keyword>
<keyword evidence="10" id="KW-0732">Signal</keyword>
<reference evidence="12" key="2">
    <citation type="submission" date="2025-09" db="UniProtKB">
        <authorList>
            <consortium name="Ensembl"/>
        </authorList>
    </citation>
    <scope>IDENTIFICATION</scope>
</reference>
<dbReference type="InterPro" id="IPR008296">
    <property type="entry name" value="TFPI-like"/>
</dbReference>
<evidence type="ECO:0000256" key="2">
    <source>
        <dbReference type="ARBA" id="ARBA00022525"/>
    </source>
</evidence>
<dbReference type="SUPFAM" id="SSF57362">
    <property type="entry name" value="BPTI-like"/>
    <property type="match status" value="3"/>
</dbReference>
<dbReference type="PROSITE" id="PS50279">
    <property type="entry name" value="BPTI_KUNITZ_2"/>
    <property type="match status" value="3"/>
</dbReference>
<dbReference type="Pfam" id="PF00014">
    <property type="entry name" value="Kunitz_BPTI"/>
    <property type="match status" value="3"/>
</dbReference>
<dbReference type="InterPro" id="IPR020901">
    <property type="entry name" value="Prtase_inh_Kunz-CS"/>
</dbReference>